<evidence type="ECO:0000313" key="4">
    <source>
        <dbReference type="EMBL" id="QQV74745.1"/>
    </source>
</evidence>
<name>A0A9E6MHA4_9RICK</name>
<dbReference type="Proteomes" id="UP000595296">
    <property type="component" value="Chromosome"/>
</dbReference>
<dbReference type="Gene3D" id="3.40.50.720">
    <property type="entry name" value="NAD(P)-binding Rossmann-like Domain"/>
    <property type="match status" value="1"/>
</dbReference>
<evidence type="ECO:0000256" key="1">
    <source>
        <dbReference type="ARBA" id="ARBA00006484"/>
    </source>
</evidence>
<dbReference type="PANTHER" id="PTHR44169">
    <property type="entry name" value="NADPH-DEPENDENT 1-ACYLDIHYDROXYACETONE PHOSPHATE REDUCTASE"/>
    <property type="match status" value="1"/>
</dbReference>
<dbReference type="EMBL" id="CP060138">
    <property type="protein sequence ID" value="QQV74745.1"/>
    <property type="molecule type" value="Genomic_DNA"/>
</dbReference>
<gene>
    <name evidence="4" type="ORF">H6P87_00285</name>
</gene>
<proteinExistence type="inferred from homology"/>
<dbReference type="InterPro" id="IPR002347">
    <property type="entry name" value="SDR_fam"/>
</dbReference>
<sequence>MSKVFVKDLVVFITGASRKKGIGRALVEEAIKRGAKKVYATARNISQLDDLVAKFQGKVAPVELDVTNLEQIKKVVQIAKDTQVLINNSGAVGFTGCIRNYNEEIARQEMEINYFAPFRLINAFSENLIKNSNCAIVNIISIGGLYPSPVHVTYSASKAALYSLTQAIRIEMMMYSHFIPVFGVYPGPIDTDMAEDIEVKKETPVNVALRVFDDMEQGILDITTDALSDNFVSYLKKDPQIIEALKKEFNRKN</sequence>
<dbReference type="PRINTS" id="PR00081">
    <property type="entry name" value="GDHRDH"/>
</dbReference>
<evidence type="ECO:0000256" key="2">
    <source>
        <dbReference type="ARBA" id="ARBA00023002"/>
    </source>
</evidence>
<reference evidence="4 5" key="1">
    <citation type="journal article" date="2021" name="Int. J. Syst. Evol. Microbiol.">
        <title>Characterization of a novel transitional group Rickettsia species (Rickettsia tillamookensis sp. nov.) from the western black-legged tick, Ixodes pacificus.</title>
        <authorList>
            <person name="Gauthier D.T."/>
            <person name="Karpathy S.E."/>
            <person name="Grizzard S.L."/>
            <person name="Batra D."/>
            <person name="Rowe L.A."/>
            <person name="Paddock C.D."/>
        </authorList>
    </citation>
    <scope>NUCLEOTIDE SEQUENCE [LARGE SCALE GENOMIC DNA]</scope>
    <source>
        <strain evidence="4 5">Tillamook 23</strain>
    </source>
</reference>
<dbReference type="PANTHER" id="PTHR44169:SF6">
    <property type="entry name" value="NADPH-DEPENDENT 1-ACYLDIHYDROXYACETONE PHOSPHATE REDUCTASE"/>
    <property type="match status" value="1"/>
</dbReference>
<dbReference type="InterPro" id="IPR036291">
    <property type="entry name" value="NAD(P)-bd_dom_sf"/>
</dbReference>
<dbReference type="PROSITE" id="PS00061">
    <property type="entry name" value="ADH_SHORT"/>
    <property type="match status" value="1"/>
</dbReference>
<organism evidence="4 5">
    <name type="scientific">Rickettsia tillamookensis</name>
    <dbReference type="NCBI Taxonomy" id="2761623"/>
    <lineage>
        <taxon>Bacteria</taxon>
        <taxon>Pseudomonadati</taxon>
        <taxon>Pseudomonadota</taxon>
        <taxon>Alphaproteobacteria</taxon>
        <taxon>Rickettsiales</taxon>
        <taxon>Rickettsiaceae</taxon>
        <taxon>Rickettsieae</taxon>
        <taxon>Rickettsia</taxon>
        <taxon>spotted fever group</taxon>
    </lineage>
</organism>
<keyword evidence="2" id="KW-0560">Oxidoreductase</keyword>
<dbReference type="SUPFAM" id="SSF51735">
    <property type="entry name" value="NAD(P)-binding Rossmann-fold domains"/>
    <property type="match status" value="1"/>
</dbReference>
<dbReference type="InterPro" id="IPR020904">
    <property type="entry name" value="Sc_DH/Rdtase_CS"/>
</dbReference>
<protein>
    <submittedName>
        <fullName evidence="4">Uncharacterized protein</fullName>
    </submittedName>
</protein>
<accession>A0A9E6MHA4</accession>
<comment type="similarity">
    <text evidence="1 3">Belongs to the short-chain dehydrogenases/reductases (SDR) family.</text>
</comment>
<evidence type="ECO:0000313" key="5">
    <source>
        <dbReference type="Proteomes" id="UP000595296"/>
    </source>
</evidence>
<dbReference type="RefSeq" id="WP_202069740.1">
    <property type="nucleotide sequence ID" value="NZ_CP060138.2"/>
</dbReference>
<keyword evidence="5" id="KW-1185">Reference proteome</keyword>
<dbReference type="Pfam" id="PF00106">
    <property type="entry name" value="adh_short"/>
    <property type="match status" value="1"/>
</dbReference>
<evidence type="ECO:0000256" key="3">
    <source>
        <dbReference type="RuleBase" id="RU000363"/>
    </source>
</evidence>
<dbReference type="PRINTS" id="PR00080">
    <property type="entry name" value="SDRFAMILY"/>
</dbReference>